<sequence length="100" mass="11005">LVEKEKVDSEHSAAKSFEGKVKEMKRDQKVEHYKKKVAEAKIAMDLAAIQAQLLVAKFGKSEQFVADKAAALEAAEAKKAETRTIVDTVTNKLETAKNMA</sequence>
<reference evidence="2" key="1">
    <citation type="submission" date="2015-04" db="EMBL/GenBank/DDBJ databases">
        <title>The genome sequence of the plant pathogenic Rhizarian Plasmodiophora brassicae reveals insights in its biotrophic life cycle and the origin of chitin synthesis.</title>
        <authorList>
            <person name="Schwelm A."/>
            <person name="Fogelqvist J."/>
            <person name="Knaust A."/>
            <person name="Julke S."/>
            <person name="Lilja T."/>
            <person name="Dhandapani V."/>
            <person name="Bonilla-Rosso G."/>
            <person name="Karlsson M."/>
            <person name="Shevchenko A."/>
            <person name="Choi S.R."/>
            <person name="Kim H.G."/>
            <person name="Park J.Y."/>
            <person name="Lim Y.P."/>
            <person name="Ludwig-Muller J."/>
            <person name="Dixelius C."/>
        </authorList>
    </citation>
    <scope>NUCLEOTIDE SEQUENCE</scope>
    <source>
        <tissue evidence="2">Potato root galls</tissue>
    </source>
</reference>
<accession>A0A0H5RVT1</accession>
<feature type="region of interest" description="Disordered" evidence="1">
    <location>
        <begin position="1"/>
        <end position="20"/>
    </location>
</feature>
<proteinExistence type="predicted"/>
<dbReference type="EMBL" id="HACM01012402">
    <property type="protein sequence ID" value="CRZ12844.1"/>
    <property type="molecule type" value="Transcribed_RNA"/>
</dbReference>
<name>A0A0H5RVT1_9EUKA</name>
<organism evidence="2">
    <name type="scientific">Spongospora subterranea</name>
    <dbReference type="NCBI Taxonomy" id="70186"/>
    <lineage>
        <taxon>Eukaryota</taxon>
        <taxon>Sar</taxon>
        <taxon>Rhizaria</taxon>
        <taxon>Endomyxa</taxon>
        <taxon>Phytomyxea</taxon>
        <taxon>Plasmodiophorida</taxon>
        <taxon>Plasmodiophoridae</taxon>
        <taxon>Spongospora</taxon>
    </lineage>
</organism>
<evidence type="ECO:0000256" key="1">
    <source>
        <dbReference type="SAM" id="MobiDB-lite"/>
    </source>
</evidence>
<protein>
    <submittedName>
        <fullName evidence="2">Uncharacterized protein</fullName>
    </submittedName>
</protein>
<evidence type="ECO:0000313" key="2">
    <source>
        <dbReference type="EMBL" id="CRZ12844.1"/>
    </source>
</evidence>
<dbReference type="AlphaFoldDB" id="A0A0H5RVT1"/>
<feature type="non-terminal residue" evidence="2">
    <location>
        <position position="1"/>
    </location>
</feature>